<dbReference type="PANTHER" id="PTHR30250:SF11">
    <property type="entry name" value="O-ANTIGEN TRANSPORTER-RELATED"/>
    <property type="match status" value="1"/>
</dbReference>
<feature type="transmembrane region" description="Helical" evidence="6">
    <location>
        <begin position="253"/>
        <end position="273"/>
    </location>
</feature>
<evidence type="ECO:0000256" key="3">
    <source>
        <dbReference type="ARBA" id="ARBA00022692"/>
    </source>
</evidence>
<name>A0A1G1X2W1_9BACT</name>
<feature type="transmembrane region" description="Helical" evidence="6">
    <location>
        <begin position="126"/>
        <end position="147"/>
    </location>
</feature>
<dbReference type="Proteomes" id="UP000177528">
    <property type="component" value="Unassembled WGS sequence"/>
</dbReference>
<evidence type="ECO:0000256" key="1">
    <source>
        <dbReference type="ARBA" id="ARBA00004651"/>
    </source>
</evidence>
<feature type="transmembrane region" description="Helical" evidence="6">
    <location>
        <begin position="99"/>
        <end position="120"/>
    </location>
</feature>
<evidence type="ECO:0008006" key="9">
    <source>
        <dbReference type="Google" id="ProtNLM"/>
    </source>
</evidence>
<dbReference type="InterPro" id="IPR002797">
    <property type="entry name" value="Polysacc_synth"/>
</dbReference>
<evidence type="ECO:0000313" key="8">
    <source>
        <dbReference type="Proteomes" id="UP000177528"/>
    </source>
</evidence>
<feature type="transmembrane region" description="Helical" evidence="6">
    <location>
        <begin position="392"/>
        <end position="410"/>
    </location>
</feature>
<comment type="subcellular location">
    <subcellularLocation>
        <location evidence="1">Cell membrane</location>
        <topology evidence="1">Multi-pass membrane protein</topology>
    </subcellularLocation>
</comment>
<feature type="transmembrane region" description="Helical" evidence="6">
    <location>
        <begin position="59"/>
        <end position="78"/>
    </location>
</feature>
<evidence type="ECO:0000256" key="6">
    <source>
        <dbReference type="SAM" id="Phobius"/>
    </source>
</evidence>
<gene>
    <name evidence="7" type="ORF">A3D99_02075</name>
</gene>
<dbReference type="AlphaFoldDB" id="A0A1G1X2W1"/>
<dbReference type="PANTHER" id="PTHR30250">
    <property type="entry name" value="PST FAMILY PREDICTED COLANIC ACID TRANSPORTER"/>
    <property type="match status" value="1"/>
</dbReference>
<feature type="transmembrane region" description="Helical" evidence="6">
    <location>
        <begin position="359"/>
        <end position="380"/>
    </location>
</feature>
<keyword evidence="2" id="KW-1003">Cell membrane</keyword>
<reference evidence="7 8" key="1">
    <citation type="journal article" date="2016" name="Nat. Commun.">
        <title>Thousands of microbial genomes shed light on interconnected biogeochemical processes in an aquifer system.</title>
        <authorList>
            <person name="Anantharaman K."/>
            <person name="Brown C.T."/>
            <person name="Hug L.A."/>
            <person name="Sharon I."/>
            <person name="Castelle C.J."/>
            <person name="Probst A.J."/>
            <person name="Thomas B.C."/>
            <person name="Singh A."/>
            <person name="Wilkins M.J."/>
            <person name="Karaoz U."/>
            <person name="Brodie E.L."/>
            <person name="Williams K.H."/>
            <person name="Hubbard S.S."/>
            <person name="Banfield J.F."/>
        </authorList>
    </citation>
    <scope>NUCLEOTIDE SEQUENCE [LARGE SCALE GENOMIC DNA]</scope>
</reference>
<dbReference type="Pfam" id="PF01943">
    <property type="entry name" value="Polysacc_synt"/>
    <property type="match status" value="1"/>
</dbReference>
<sequence>MTRVINFIQRIEKKIGLSIRYFLQNGFWVVLGQGVSMLSGLLLSVLFARYASKELYGQYQYVLSVIGIFSLFSLNGLNLSVMKAVIDGHEASLNRAVRYSFFTSLFASPLLAVFALYHYMQGSTEIGAAMLVAACVFPFIYSTNTWTAFYEAKKQFSKVAFRVMVLQVSVPAAILLTLFSAKRLPFLVAAYGIVTAIVHLIFYWQTRQLVVGKSDTMDVPLGIKVTVQKFSQTINAALPLLVIPWLYSFKEAAVFSIAFFLANFMGSITSTVTSIYIPRFLEVGFLSRIYVKKLFFYTLVMGLCVTVIFWMGTRLFFVTLYGKEYSDSLRILFFIIPIFIFYPLRALTGHYLTVVNQNMQLIAINAASQAAGLVVLFFSYSRYSYSAVLASYYLAMMGTLIALYVVRFLYLNRRSNQIVPTQGSPIASSQLPQG</sequence>
<keyword evidence="3 6" id="KW-0812">Transmembrane</keyword>
<keyword evidence="5 6" id="KW-0472">Membrane</keyword>
<accession>A0A1G1X2W1</accession>
<protein>
    <recommendedName>
        <fullName evidence="9">Polysaccharide biosynthesis protein C-terminal domain-containing protein</fullName>
    </recommendedName>
</protein>
<dbReference type="GO" id="GO:0005886">
    <property type="term" value="C:plasma membrane"/>
    <property type="evidence" value="ECO:0007669"/>
    <property type="project" value="UniProtKB-SubCell"/>
</dbReference>
<feature type="transmembrane region" description="Helical" evidence="6">
    <location>
        <begin position="329"/>
        <end position="347"/>
    </location>
</feature>
<evidence type="ECO:0000256" key="4">
    <source>
        <dbReference type="ARBA" id="ARBA00022989"/>
    </source>
</evidence>
<organism evidence="7 8">
    <name type="scientific">Candidatus Andersenbacteria bacterium RIFCSPHIGHO2_12_FULL_45_11</name>
    <dbReference type="NCBI Taxonomy" id="1797281"/>
    <lineage>
        <taxon>Bacteria</taxon>
        <taxon>Candidatus Anderseniibacteriota</taxon>
    </lineage>
</organism>
<keyword evidence="4 6" id="KW-1133">Transmembrane helix</keyword>
<dbReference type="InterPro" id="IPR050833">
    <property type="entry name" value="Poly_Biosynth_Transport"/>
</dbReference>
<feature type="transmembrane region" description="Helical" evidence="6">
    <location>
        <begin position="294"/>
        <end position="317"/>
    </location>
</feature>
<feature type="transmembrane region" description="Helical" evidence="6">
    <location>
        <begin position="230"/>
        <end position="247"/>
    </location>
</feature>
<evidence type="ECO:0000256" key="2">
    <source>
        <dbReference type="ARBA" id="ARBA00022475"/>
    </source>
</evidence>
<feature type="transmembrane region" description="Helical" evidence="6">
    <location>
        <begin position="159"/>
        <end position="180"/>
    </location>
</feature>
<comment type="caution">
    <text evidence="7">The sequence shown here is derived from an EMBL/GenBank/DDBJ whole genome shotgun (WGS) entry which is preliminary data.</text>
</comment>
<feature type="transmembrane region" description="Helical" evidence="6">
    <location>
        <begin position="186"/>
        <end position="204"/>
    </location>
</feature>
<proteinExistence type="predicted"/>
<evidence type="ECO:0000256" key="5">
    <source>
        <dbReference type="ARBA" id="ARBA00023136"/>
    </source>
</evidence>
<feature type="transmembrane region" description="Helical" evidence="6">
    <location>
        <begin position="21"/>
        <end position="47"/>
    </location>
</feature>
<evidence type="ECO:0000313" key="7">
    <source>
        <dbReference type="EMBL" id="OGY34131.1"/>
    </source>
</evidence>
<dbReference type="EMBL" id="MHHR01000021">
    <property type="protein sequence ID" value="OGY34131.1"/>
    <property type="molecule type" value="Genomic_DNA"/>
</dbReference>